<keyword evidence="2" id="KW-0732">Signal</keyword>
<organism evidence="3 4">
    <name type="scientific">Epichloe festucae (strain Fl1)</name>
    <dbReference type="NCBI Taxonomy" id="877507"/>
    <lineage>
        <taxon>Eukaryota</taxon>
        <taxon>Fungi</taxon>
        <taxon>Dikarya</taxon>
        <taxon>Ascomycota</taxon>
        <taxon>Pezizomycotina</taxon>
        <taxon>Sordariomycetes</taxon>
        <taxon>Hypocreomycetidae</taxon>
        <taxon>Hypocreales</taxon>
        <taxon>Clavicipitaceae</taxon>
        <taxon>Epichloe</taxon>
    </lineage>
</organism>
<feature type="chain" id="PRO_5034254180" description="GH16 domain-containing protein" evidence="2">
    <location>
        <begin position="23"/>
        <end position="687"/>
    </location>
</feature>
<evidence type="ECO:0000313" key="4">
    <source>
        <dbReference type="Proteomes" id="UP000594364"/>
    </source>
</evidence>
<evidence type="ECO:0000256" key="2">
    <source>
        <dbReference type="SAM" id="SignalP"/>
    </source>
</evidence>
<dbReference type="InterPro" id="IPR013320">
    <property type="entry name" value="ConA-like_dom_sf"/>
</dbReference>
<feature type="compositionally biased region" description="Low complexity" evidence="1">
    <location>
        <begin position="346"/>
        <end position="421"/>
    </location>
</feature>
<dbReference type="PANTHER" id="PTHR10963">
    <property type="entry name" value="GLYCOSYL HYDROLASE-RELATED"/>
    <property type="match status" value="1"/>
</dbReference>
<proteinExistence type="predicted"/>
<dbReference type="EMBL" id="CP031388">
    <property type="protein sequence ID" value="QPH05185.1"/>
    <property type="molecule type" value="Genomic_DNA"/>
</dbReference>
<dbReference type="SUPFAM" id="SSF49899">
    <property type="entry name" value="Concanavalin A-like lectins/glucanases"/>
    <property type="match status" value="1"/>
</dbReference>
<dbReference type="Proteomes" id="UP000594364">
    <property type="component" value="Chromosome 4"/>
</dbReference>
<dbReference type="Pfam" id="PF26113">
    <property type="entry name" value="GH16_XgeA"/>
    <property type="match status" value="1"/>
</dbReference>
<dbReference type="AlphaFoldDB" id="A0A7S9KUM7"/>
<evidence type="ECO:0008006" key="5">
    <source>
        <dbReference type="Google" id="ProtNLM"/>
    </source>
</evidence>
<dbReference type="GO" id="GO:0009251">
    <property type="term" value="P:glucan catabolic process"/>
    <property type="evidence" value="ECO:0007669"/>
    <property type="project" value="TreeGrafter"/>
</dbReference>
<name>A0A7S9KUM7_EPIFF</name>
<evidence type="ECO:0000313" key="3">
    <source>
        <dbReference type="EMBL" id="QPH05185.1"/>
    </source>
</evidence>
<protein>
    <recommendedName>
        <fullName evidence="5">GH16 domain-containing protein</fullName>
    </recommendedName>
</protein>
<feature type="signal peptide" evidence="2">
    <location>
        <begin position="1"/>
        <end position="22"/>
    </location>
</feature>
<dbReference type="InterPro" id="IPR050546">
    <property type="entry name" value="Glycosyl_Hydrlase_16"/>
</dbReference>
<gene>
    <name evidence="3" type="ORF">C2857_002813</name>
</gene>
<evidence type="ECO:0000256" key="1">
    <source>
        <dbReference type="SAM" id="MobiDB-lite"/>
    </source>
</evidence>
<dbReference type="Gene3D" id="2.60.120.200">
    <property type="match status" value="1"/>
</dbReference>
<dbReference type="OrthoDB" id="192832at2759"/>
<dbReference type="PANTHER" id="PTHR10963:SF24">
    <property type="entry name" value="GLYCOSIDASE C21B10.07-RELATED"/>
    <property type="match status" value="1"/>
</dbReference>
<feature type="region of interest" description="Disordered" evidence="1">
    <location>
        <begin position="341"/>
        <end position="421"/>
    </location>
</feature>
<sequence length="687" mass="72465">MMAPSMISLGTAALALAGNAAAKQWYLEDKYDSSNFFDKFVFNTAPDPNSGYVTYRNQTDAVELGIASVSGGEVKLGVDNKSILSQDSPGRSSVRLESHARFDKNLIVARFSHLPESKCSAWPALKHGKWCANMKKKTLASWTVGDAWPTDGEVDMLESWNMDSFNKPAYHMGNPGLFGQCTLDGAGQSALVNTKNCDNGFQDVPRQWANQGCVGNDLAGPHALHDGGVYAMEWTKDFIKVYSWRNGAAPSNIGSDAPDTSSWGIPTMHLKSSSCNIDKIFKNQRLIVNIALCGNPVGDSPGPWDQCKAITKSTCADYVRYNPSAFDNVYFKIKDIRIFGQNPPQTTTTSTTSTISTKTSTTSTEPATSGTSSSSTLSSTKAVVTDATSTTPSSSTDSTIKASISSATGTSSNTAYTSSTSSTTYEAADTTSVLNMSTKTPAATEFVAALVIAHASAPGISSTTTRRRFNSNMTTSSVEMTTSTVYTTAIHTITSCEPTITNCPIGKMTTLTIPLYTTVCPVSAKPTKAPGSGHSDKTTITTKVTKTYAITSCAPAVTDCPVGEITTEVMTTTYCPGGGFTTQSPFHPTQTSKKTTVFHETQTIVVPKLVLPFGGQNGTTNATSIVKPRPSAHGIVNTEHEQPVPRPTGDNICPGPDCPPPTGISGASTQGVGLAMLIGGLAAALLL</sequence>
<keyword evidence="4" id="KW-1185">Reference proteome</keyword>
<reference evidence="3 4" key="1">
    <citation type="journal article" date="2018" name="PLoS Genet.">
        <title>Repeat elements organise 3D genome structure and mediate transcription in the filamentous fungus Epichloe festucae.</title>
        <authorList>
            <person name="Winter D.J."/>
            <person name="Ganley A.R.D."/>
            <person name="Young C.A."/>
            <person name="Liachko I."/>
            <person name="Schardl C.L."/>
            <person name="Dupont P.Y."/>
            <person name="Berry D."/>
            <person name="Ram A."/>
            <person name="Scott B."/>
            <person name="Cox M.P."/>
        </authorList>
    </citation>
    <scope>NUCLEOTIDE SEQUENCE [LARGE SCALE GENOMIC DNA]</scope>
    <source>
        <strain evidence="3 4">Fl1</strain>
    </source>
</reference>
<accession>A0A7S9KUM7</accession>